<proteinExistence type="predicted"/>
<gene>
    <name evidence="2" type="ORF">ECC02_007102</name>
</gene>
<dbReference type="Proteomes" id="UP000583944">
    <property type="component" value="Unassembled WGS sequence"/>
</dbReference>
<organism evidence="2 3">
    <name type="scientific">Trypanosoma cruzi</name>
    <dbReference type="NCBI Taxonomy" id="5693"/>
    <lineage>
        <taxon>Eukaryota</taxon>
        <taxon>Discoba</taxon>
        <taxon>Euglenozoa</taxon>
        <taxon>Kinetoplastea</taxon>
        <taxon>Metakinetoplastina</taxon>
        <taxon>Trypanosomatida</taxon>
        <taxon>Trypanosomatidae</taxon>
        <taxon>Trypanosoma</taxon>
        <taxon>Schizotrypanum</taxon>
    </lineage>
</organism>
<evidence type="ECO:0000313" key="2">
    <source>
        <dbReference type="EMBL" id="KAF5219875.1"/>
    </source>
</evidence>
<evidence type="ECO:0000256" key="1">
    <source>
        <dbReference type="SAM" id="MobiDB-lite"/>
    </source>
</evidence>
<dbReference type="VEuPathDB" id="TriTrypDB:BCY84_19032"/>
<feature type="compositionally biased region" description="Basic and acidic residues" evidence="1">
    <location>
        <begin position="113"/>
        <end position="136"/>
    </location>
</feature>
<evidence type="ECO:0000313" key="3">
    <source>
        <dbReference type="Proteomes" id="UP000583944"/>
    </source>
</evidence>
<dbReference type="AlphaFoldDB" id="A0A7J6Y092"/>
<accession>A0A7J6Y092</accession>
<dbReference type="PROSITE" id="PS51257">
    <property type="entry name" value="PROKAR_LIPOPROTEIN"/>
    <property type="match status" value="1"/>
</dbReference>
<feature type="region of interest" description="Disordered" evidence="1">
    <location>
        <begin position="326"/>
        <end position="353"/>
    </location>
</feature>
<reference evidence="2 3" key="1">
    <citation type="journal article" date="2019" name="Genome Biol. Evol.">
        <title>Nanopore Sequencing Significantly Improves Genome Assembly of the Protozoan Parasite Trypanosoma cruzi.</title>
        <authorList>
            <person name="Diaz-Viraque F."/>
            <person name="Pita S."/>
            <person name="Greif G."/>
            <person name="de Souza R.C.M."/>
            <person name="Iraola G."/>
            <person name="Robello C."/>
        </authorList>
    </citation>
    <scope>NUCLEOTIDE SEQUENCE [LARGE SCALE GENOMIC DNA]</scope>
    <source>
        <strain evidence="2 3">Berenice</strain>
    </source>
</reference>
<sequence>MIFRFFLLFFLFCFVFFYSCFSVFVCPSFFLLCIAFVACCLVSEKQHGMGFWVFDRVADGFLFRGRRQLSRLHQRNAMLDANGMPLTGDLAAEATTWRSQHAFSGRCGLSVKRSPEPHDNRDEARRNGGGDVPHPEKMLPSYECIISRSPNDYRAWAVDFHLQSTSEDPHVLLSVAPYYAPLQSNFVEGGRSWRPPTTEEQEMYDKRMLETPLIWEEPMTLSLDCTNSGMFLWSEEWKIFGEKIADNCFSRRSQSRGGDDSVDQMGGVSGVREGPYEAFVRLSWRMMSAGENDMYGGEKRSLSDASVRNIIVGPCQGEMTVFLRTSSSDQEEGDVSVPRQINGTGNVGAHGGESVSSGVQVWKRAGGRAVLGDDIPNEIYFTPYVTLMDAGDEAILL</sequence>
<protein>
    <submittedName>
        <fullName evidence="2">Uncharacterized protein</fullName>
    </submittedName>
</protein>
<comment type="caution">
    <text evidence="2">The sequence shown here is derived from an EMBL/GenBank/DDBJ whole genome shotgun (WGS) entry which is preliminary data.</text>
</comment>
<dbReference type="VEuPathDB" id="TriTrypDB:ECC02_007102"/>
<name>A0A7J6Y092_TRYCR</name>
<dbReference type="EMBL" id="JABDHM010000061">
    <property type="protein sequence ID" value="KAF5219875.1"/>
    <property type="molecule type" value="Genomic_DNA"/>
</dbReference>
<feature type="region of interest" description="Disordered" evidence="1">
    <location>
        <begin position="108"/>
        <end position="136"/>
    </location>
</feature>